<dbReference type="Proteomes" id="UP000431264">
    <property type="component" value="Unassembled WGS sequence"/>
</dbReference>
<comment type="caution">
    <text evidence="2">The sequence shown here is derived from an EMBL/GenBank/DDBJ whole genome shotgun (WGS) entry which is preliminary data.</text>
</comment>
<dbReference type="Pfam" id="PF25164">
    <property type="entry name" value="CoiA_N"/>
    <property type="match status" value="1"/>
</dbReference>
<keyword evidence="3" id="KW-1185">Reference proteome</keyword>
<accession>A0A6I4IM14</accession>
<reference evidence="3" key="1">
    <citation type="submission" date="2019-05" db="EMBL/GenBank/DDBJ databases">
        <title>Flavobacterium profundi sp. nov., isolated from a deep-sea seamount.</title>
        <authorList>
            <person name="Zhang D.-C."/>
        </authorList>
    </citation>
    <scope>NUCLEOTIDE SEQUENCE [LARGE SCALE GENOMIC DNA]</scope>
    <source>
        <strain evidence="3">TP390</strain>
    </source>
</reference>
<dbReference type="AlphaFoldDB" id="A0A6I4IM14"/>
<dbReference type="OrthoDB" id="1490774at2"/>
<dbReference type="EMBL" id="WQLW01000009">
    <property type="protein sequence ID" value="MVO09889.1"/>
    <property type="molecule type" value="Genomic_DNA"/>
</dbReference>
<evidence type="ECO:0000313" key="3">
    <source>
        <dbReference type="Proteomes" id="UP000431264"/>
    </source>
</evidence>
<protein>
    <recommendedName>
        <fullName evidence="1">Competence protein CoiA-like N-terminal domain-containing protein</fullName>
    </recommendedName>
</protein>
<feature type="domain" description="Competence protein CoiA-like N-terminal" evidence="1">
    <location>
        <begin position="23"/>
        <end position="59"/>
    </location>
</feature>
<proteinExistence type="predicted"/>
<dbReference type="RefSeq" id="WP_140998264.1">
    <property type="nucleotide sequence ID" value="NZ_VDCZ01000009.1"/>
</dbReference>
<evidence type="ECO:0000259" key="1">
    <source>
        <dbReference type="Pfam" id="PF25164"/>
    </source>
</evidence>
<organism evidence="2 3">
    <name type="scientific">Flavobacterium profundi</name>
    <dbReference type="NCBI Taxonomy" id="1774945"/>
    <lineage>
        <taxon>Bacteria</taxon>
        <taxon>Pseudomonadati</taxon>
        <taxon>Bacteroidota</taxon>
        <taxon>Flavobacteriia</taxon>
        <taxon>Flavobacteriales</taxon>
        <taxon>Flavobacteriaceae</taxon>
        <taxon>Flavobacterium</taxon>
    </lineage>
</organism>
<name>A0A6I4IM14_9FLAO</name>
<dbReference type="InterPro" id="IPR057253">
    <property type="entry name" value="CoiA-like_N"/>
</dbReference>
<sequence>MMKNIYGINEQGKLIDIKDVIKKSSEKYFCINCSENLVPKKGEKKAHHFSHKNETDCNFETYLHALSKKMFFDKYNECLQLKKPFFLKYPTKRMCISCRDINIECELKPELNLYDLTKRFDIISIEKYDENFIPDIKLASSKFGDVIFIEFAVTHRSELNKLKSGVRIMEFDINSESDLNFLLQEEIQFDQTNADFHNFIFQNKEDNYVQKSDCNKLFQIFSIYKDGEALIRKLKMSEIALEMENENSIVHEVDIIKTLSLTDSYIKLIKKYSRKGTNIRNCHACINSQKNLRYNQIFPFYCNKLDKEISNTNDGTKCIEFSKTLHM</sequence>
<gene>
    <name evidence="2" type="ORF">GOQ30_12025</name>
</gene>
<evidence type="ECO:0000313" key="2">
    <source>
        <dbReference type="EMBL" id="MVO09889.1"/>
    </source>
</evidence>